<dbReference type="PROSITE" id="PS00409">
    <property type="entry name" value="PROKAR_NTER_METHYL"/>
    <property type="match status" value="1"/>
</dbReference>
<dbReference type="AlphaFoldDB" id="A0A540VD06"/>
<dbReference type="NCBIfam" id="TIGR02532">
    <property type="entry name" value="IV_pilin_GFxxxE"/>
    <property type="match status" value="1"/>
</dbReference>
<dbReference type="InterPro" id="IPR045584">
    <property type="entry name" value="Pilin-like"/>
</dbReference>
<dbReference type="EMBL" id="VIFK01000413">
    <property type="protein sequence ID" value="TQE94644.1"/>
    <property type="molecule type" value="Genomic_DNA"/>
</dbReference>
<evidence type="ECO:0000313" key="1">
    <source>
        <dbReference type="EMBL" id="TQE94644.1"/>
    </source>
</evidence>
<gene>
    <name evidence="1" type="ORF">FKY71_17555</name>
</gene>
<name>A0A540VD06_9GAMM</name>
<reference evidence="1 2" key="1">
    <citation type="submission" date="2019-06" db="EMBL/GenBank/DDBJ databases">
        <title>Metagenome assembled Genome of Spiribacter salinus SL48-SHIP from the microbial mat of Salt Lake 48 (Novosibirsk region, Russia).</title>
        <authorList>
            <person name="Shipova A."/>
            <person name="Rozanov A.S."/>
            <person name="Bryanskaya A.V."/>
            <person name="Peltek S.E."/>
        </authorList>
    </citation>
    <scope>NUCLEOTIDE SEQUENCE [LARGE SCALE GENOMIC DNA]</scope>
    <source>
        <strain evidence="1">SL48-SHIP-2</strain>
    </source>
</reference>
<comment type="caution">
    <text evidence="1">The sequence shown here is derived from an EMBL/GenBank/DDBJ whole genome shotgun (WGS) entry which is preliminary data.</text>
</comment>
<sequence length="128" mass="13464">MSKRTNTGFTLIELVIVLVLLGILAAVAAPRFLDLSTEAEEASLEAQASALGSGSAINFAKWAANNKTVEGDIETIEKCNDLTAVADNFDDDSYSIGDTNITKGDTEDCTLTQESTGETSTFVGHGVE</sequence>
<protein>
    <submittedName>
        <fullName evidence="1">Type II secretion system protein</fullName>
    </submittedName>
</protein>
<evidence type="ECO:0000313" key="2">
    <source>
        <dbReference type="Proteomes" id="UP000315400"/>
    </source>
</evidence>
<dbReference type="Gene3D" id="3.30.700.10">
    <property type="entry name" value="Glycoprotein, Type 4 Pilin"/>
    <property type="match status" value="1"/>
</dbReference>
<dbReference type="SUPFAM" id="SSF54523">
    <property type="entry name" value="Pili subunits"/>
    <property type="match status" value="1"/>
</dbReference>
<dbReference type="Proteomes" id="UP000315400">
    <property type="component" value="Unassembled WGS sequence"/>
</dbReference>
<organism evidence="1 2">
    <name type="scientific">Spiribacter salinus</name>
    <dbReference type="NCBI Taxonomy" id="1335746"/>
    <lineage>
        <taxon>Bacteria</taxon>
        <taxon>Pseudomonadati</taxon>
        <taxon>Pseudomonadota</taxon>
        <taxon>Gammaproteobacteria</taxon>
        <taxon>Chromatiales</taxon>
        <taxon>Ectothiorhodospiraceae</taxon>
        <taxon>Spiribacter</taxon>
    </lineage>
</organism>
<proteinExistence type="predicted"/>
<accession>A0A540VD06</accession>
<dbReference type="InterPro" id="IPR012902">
    <property type="entry name" value="N_methyl_site"/>
</dbReference>
<dbReference type="Pfam" id="PF07963">
    <property type="entry name" value="N_methyl"/>
    <property type="match status" value="1"/>
</dbReference>